<organism evidence="2 3">
    <name type="scientific">Allobranchiibius huperziae</name>
    <dbReference type="NCBI Taxonomy" id="1874116"/>
    <lineage>
        <taxon>Bacteria</taxon>
        <taxon>Bacillati</taxon>
        <taxon>Actinomycetota</taxon>
        <taxon>Actinomycetes</taxon>
        <taxon>Micrococcales</taxon>
        <taxon>Dermacoccaceae</taxon>
        <taxon>Allobranchiibius</taxon>
    </lineage>
</organism>
<evidence type="ECO:0000313" key="3">
    <source>
        <dbReference type="Proteomes" id="UP000571817"/>
    </source>
</evidence>
<feature type="signal peptide" evidence="1">
    <location>
        <begin position="1"/>
        <end position="28"/>
    </location>
</feature>
<dbReference type="RefSeq" id="WP_179478872.1">
    <property type="nucleotide sequence ID" value="NZ_JACCFW010000001.1"/>
</dbReference>
<evidence type="ECO:0000313" key="2">
    <source>
        <dbReference type="EMBL" id="NYJ73546.1"/>
    </source>
</evidence>
<dbReference type="AlphaFoldDB" id="A0A853D809"/>
<protein>
    <recommendedName>
        <fullName evidence="4">Secreted protein</fullName>
    </recommendedName>
</protein>
<keyword evidence="1" id="KW-0732">Signal</keyword>
<evidence type="ECO:0000256" key="1">
    <source>
        <dbReference type="SAM" id="SignalP"/>
    </source>
</evidence>
<dbReference type="Proteomes" id="UP000571817">
    <property type="component" value="Unassembled WGS sequence"/>
</dbReference>
<dbReference type="EMBL" id="JACCFW010000001">
    <property type="protein sequence ID" value="NYJ73546.1"/>
    <property type="molecule type" value="Genomic_DNA"/>
</dbReference>
<accession>A0A853D809</accession>
<name>A0A853D809_9MICO</name>
<gene>
    <name evidence="2" type="ORF">HNR15_000509</name>
</gene>
<keyword evidence="3" id="KW-1185">Reference proteome</keyword>
<reference evidence="2 3" key="1">
    <citation type="submission" date="2020-07" db="EMBL/GenBank/DDBJ databases">
        <title>Sequencing the genomes of 1000 actinobacteria strains.</title>
        <authorList>
            <person name="Klenk H.-P."/>
        </authorList>
    </citation>
    <scope>NUCLEOTIDE SEQUENCE [LARGE SCALE GENOMIC DNA]</scope>
    <source>
        <strain evidence="2 3">DSM 29531</strain>
    </source>
</reference>
<proteinExistence type="predicted"/>
<feature type="chain" id="PRO_5032975126" description="Secreted protein" evidence="1">
    <location>
        <begin position="29"/>
        <end position="250"/>
    </location>
</feature>
<comment type="caution">
    <text evidence="2">The sequence shown here is derived from an EMBL/GenBank/DDBJ whole genome shotgun (WGS) entry which is preliminary data.</text>
</comment>
<evidence type="ECO:0008006" key="4">
    <source>
        <dbReference type="Google" id="ProtNLM"/>
    </source>
</evidence>
<sequence length="250" mass="26459">MLKTLAAVAGATALAGTGIAVSATPAYAAAPAAAHAKGSIYFHGSSPAAHFWSRSDCNSHAAWEVGQVKKAGSAAALLPAVPDPTSHGQELRFTCYPVQGAQWSYLIAYKSATGNPVASSDRYVDTAHRDQGTASTLPDGENVWLFDHEVRKPAGSTSASTCNGWLKWFQNLVTTNPHARLAFSDNSCTRDDSGFGYGVVYFSTTKTAGLRGDQAFGIRGIPMLDVLGYDYGQDLGDAVQARAHAWYTHK</sequence>